<reference evidence="1 2" key="1">
    <citation type="submission" date="2023-01" db="EMBL/GenBank/DDBJ databases">
        <title>Analysis of 21 Apiospora genomes using comparative genomics revels a genus with tremendous synthesis potential of carbohydrate active enzymes and secondary metabolites.</title>
        <authorList>
            <person name="Sorensen T."/>
        </authorList>
    </citation>
    <scope>NUCLEOTIDE SEQUENCE [LARGE SCALE GENOMIC DNA]</scope>
    <source>
        <strain evidence="1 2">CBS 24483</strain>
    </source>
</reference>
<evidence type="ECO:0000313" key="2">
    <source>
        <dbReference type="Proteomes" id="UP001391051"/>
    </source>
</evidence>
<evidence type="ECO:0000313" key="1">
    <source>
        <dbReference type="EMBL" id="KAK7967908.1"/>
    </source>
</evidence>
<keyword evidence="2" id="KW-1185">Reference proteome</keyword>
<dbReference type="GeneID" id="92071469"/>
<protein>
    <submittedName>
        <fullName evidence="1">Uncharacterized protein</fullName>
    </submittedName>
</protein>
<proteinExistence type="predicted"/>
<comment type="caution">
    <text evidence="1">The sequence shown here is derived from an EMBL/GenBank/DDBJ whole genome shotgun (WGS) entry which is preliminary data.</text>
</comment>
<accession>A0ABR1QZQ3</accession>
<sequence length="119" mass="13438">MDGREEQRQKIPAKPSPPFQISIISSSGIFKGCRHRRRGLEQGVDIRLACRLGRKELRCQYGNCRLGHVVQDRSSPPQEVTGLHHLIATLLKIGPQASYIRTLNYRVFVPTPLCIILPP</sequence>
<gene>
    <name evidence="1" type="ORF">PG986_002185</name>
</gene>
<dbReference type="EMBL" id="JAQQWE010000001">
    <property type="protein sequence ID" value="KAK7967908.1"/>
    <property type="molecule type" value="Genomic_DNA"/>
</dbReference>
<name>A0ABR1QZQ3_9PEZI</name>
<organism evidence="1 2">
    <name type="scientific">Apiospora aurea</name>
    <dbReference type="NCBI Taxonomy" id="335848"/>
    <lineage>
        <taxon>Eukaryota</taxon>
        <taxon>Fungi</taxon>
        <taxon>Dikarya</taxon>
        <taxon>Ascomycota</taxon>
        <taxon>Pezizomycotina</taxon>
        <taxon>Sordariomycetes</taxon>
        <taxon>Xylariomycetidae</taxon>
        <taxon>Amphisphaeriales</taxon>
        <taxon>Apiosporaceae</taxon>
        <taxon>Apiospora</taxon>
    </lineage>
</organism>
<dbReference type="RefSeq" id="XP_066707300.1">
    <property type="nucleotide sequence ID" value="XM_066838407.1"/>
</dbReference>
<dbReference type="Proteomes" id="UP001391051">
    <property type="component" value="Unassembled WGS sequence"/>
</dbReference>